<evidence type="ECO:0000313" key="3">
    <source>
        <dbReference type="Proteomes" id="UP000749293"/>
    </source>
</evidence>
<organism evidence="2 3">
    <name type="scientific">Geosmithia morbida</name>
    <dbReference type="NCBI Taxonomy" id="1094350"/>
    <lineage>
        <taxon>Eukaryota</taxon>
        <taxon>Fungi</taxon>
        <taxon>Dikarya</taxon>
        <taxon>Ascomycota</taxon>
        <taxon>Pezizomycotina</taxon>
        <taxon>Sordariomycetes</taxon>
        <taxon>Hypocreomycetidae</taxon>
        <taxon>Hypocreales</taxon>
        <taxon>Bionectriaceae</taxon>
        <taxon>Geosmithia</taxon>
    </lineage>
</organism>
<keyword evidence="3" id="KW-1185">Reference proteome</keyword>
<protein>
    <submittedName>
        <fullName evidence="2">Uncharacterized protein</fullName>
    </submittedName>
</protein>
<reference evidence="2" key="1">
    <citation type="submission" date="2020-03" db="EMBL/GenBank/DDBJ databases">
        <title>Site-based positive gene gene selection in Geosmithia morbida across the United States reveals a broad range of putative effectors and factors for local host and environmental adapation.</title>
        <authorList>
            <person name="Onufrak A."/>
            <person name="Murdoch R.W."/>
            <person name="Gazis R."/>
            <person name="Huff M."/>
            <person name="Staton M."/>
            <person name="Klingeman W."/>
            <person name="Hadziabdic D."/>
        </authorList>
    </citation>
    <scope>NUCLEOTIDE SEQUENCE</scope>
    <source>
        <strain evidence="2">1262</strain>
    </source>
</reference>
<dbReference type="EMBL" id="JAANYQ010000027">
    <property type="protein sequence ID" value="KAF4119381.1"/>
    <property type="molecule type" value="Genomic_DNA"/>
</dbReference>
<feature type="region of interest" description="Disordered" evidence="1">
    <location>
        <begin position="1"/>
        <end position="22"/>
    </location>
</feature>
<proteinExistence type="predicted"/>
<feature type="region of interest" description="Disordered" evidence="1">
    <location>
        <begin position="59"/>
        <end position="102"/>
    </location>
</feature>
<dbReference type="Proteomes" id="UP000749293">
    <property type="component" value="Unassembled WGS sequence"/>
</dbReference>
<gene>
    <name evidence="2" type="ORF">GMORB2_4900</name>
</gene>
<name>A0A9P4YPS4_9HYPO</name>
<feature type="compositionally biased region" description="Acidic residues" evidence="1">
    <location>
        <begin position="68"/>
        <end position="95"/>
    </location>
</feature>
<accession>A0A9P4YPS4</accession>
<evidence type="ECO:0000313" key="2">
    <source>
        <dbReference type="EMBL" id="KAF4119381.1"/>
    </source>
</evidence>
<dbReference type="AlphaFoldDB" id="A0A9P4YPS4"/>
<dbReference type="GeneID" id="55971128"/>
<evidence type="ECO:0000256" key="1">
    <source>
        <dbReference type="SAM" id="MobiDB-lite"/>
    </source>
</evidence>
<comment type="caution">
    <text evidence="2">The sequence shown here is derived from an EMBL/GenBank/DDBJ whole genome shotgun (WGS) entry which is preliminary data.</text>
</comment>
<sequence>MALYVAAGYSGPPGEGTTSAPSSVITFSEEGADRCLPSSDMTRRPCWEATLLASHGHDDVRAGRCGFDEDEDEEPADNREDDGDDHVYDGDADVDAFDHGTG</sequence>
<dbReference type="RefSeq" id="XP_035318033.1">
    <property type="nucleotide sequence ID" value="XM_035466874.1"/>
</dbReference>